<evidence type="ECO:0000256" key="1">
    <source>
        <dbReference type="SAM" id="MobiDB-lite"/>
    </source>
</evidence>
<feature type="compositionally biased region" description="Basic residues" evidence="1">
    <location>
        <begin position="27"/>
        <end position="36"/>
    </location>
</feature>
<reference evidence="3" key="1">
    <citation type="journal article" date="2019" name="Int. J. Syst. Evol. Microbiol.">
        <title>The Global Catalogue of Microorganisms (GCM) 10K type strain sequencing project: providing services to taxonomists for standard genome sequencing and annotation.</title>
        <authorList>
            <consortium name="The Broad Institute Genomics Platform"/>
            <consortium name="The Broad Institute Genome Sequencing Center for Infectious Disease"/>
            <person name="Wu L."/>
            <person name="Ma J."/>
        </authorList>
    </citation>
    <scope>NUCLEOTIDE SEQUENCE [LARGE SCALE GENOMIC DNA]</scope>
    <source>
        <strain evidence="3">JCM 17494</strain>
    </source>
</reference>
<sequence>MTSTHDLPAQKHPANLLLTDVRAEHRARLHKARSRQNGHDSKGISVTSPRSTSTVPAFGQDVPW</sequence>
<proteinExistence type="predicted"/>
<feature type="compositionally biased region" description="Low complexity" evidence="1">
    <location>
        <begin position="45"/>
        <end position="56"/>
    </location>
</feature>
<dbReference type="Proteomes" id="UP001500711">
    <property type="component" value="Unassembled WGS sequence"/>
</dbReference>
<evidence type="ECO:0000313" key="3">
    <source>
        <dbReference type="Proteomes" id="UP001500711"/>
    </source>
</evidence>
<dbReference type="RefSeq" id="WP_346137381.1">
    <property type="nucleotide sequence ID" value="NZ_BAABBE010000099.1"/>
</dbReference>
<comment type="caution">
    <text evidence="2">The sequence shown here is derived from an EMBL/GenBank/DDBJ whole genome shotgun (WGS) entry which is preliminary data.</text>
</comment>
<dbReference type="EMBL" id="BAABBE010000099">
    <property type="protein sequence ID" value="GAA3690652.1"/>
    <property type="molecule type" value="Genomic_DNA"/>
</dbReference>
<evidence type="ECO:0000313" key="2">
    <source>
        <dbReference type="EMBL" id="GAA3690652.1"/>
    </source>
</evidence>
<protein>
    <submittedName>
        <fullName evidence="2">Uncharacterized protein</fullName>
    </submittedName>
</protein>
<organism evidence="2 3">
    <name type="scientific">Lentzea roselyniae</name>
    <dbReference type="NCBI Taxonomy" id="531940"/>
    <lineage>
        <taxon>Bacteria</taxon>
        <taxon>Bacillati</taxon>
        <taxon>Actinomycetota</taxon>
        <taxon>Actinomycetes</taxon>
        <taxon>Pseudonocardiales</taxon>
        <taxon>Pseudonocardiaceae</taxon>
        <taxon>Lentzea</taxon>
    </lineage>
</organism>
<feature type="region of interest" description="Disordered" evidence="1">
    <location>
        <begin position="27"/>
        <end position="64"/>
    </location>
</feature>
<gene>
    <name evidence="2" type="ORF">GCM10022267_91300</name>
</gene>
<name>A0ABP7CHG2_9PSEU</name>
<accession>A0ABP7CHG2</accession>
<keyword evidence="3" id="KW-1185">Reference proteome</keyword>